<dbReference type="SUPFAM" id="SSF51905">
    <property type="entry name" value="FAD/NAD(P)-binding domain"/>
    <property type="match status" value="1"/>
</dbReference>
<protein>
    <submittedName>
        <fullName evidence="3">GMC family oxidoreductase N-terminal domain-containing protein</fullName>
    </submittedName>
</protein>
<gene>
    <name evidence="3" type="ORF">GCM10009559_34850</name>
</gene>
<comment type="similarity">
    <text evidence="1">Belongs to the GMC oxidoreductase family.</text>
</comment>
<dbReference type="InterPro" id="IPR000172">
    <property type="entry name" value="GMC_OxRdtase_N"/>
</dbReference>
<comment type="caution">
    <text evidence="3">The sequence shown here is derived from an EMBL/GenBank/DDBJ whole genome shotgun (WGS) entry which is preliminary data.</text>
</comment>
<dbReference type="InterPro" id="IPR007867">
    <property type="entry name" value="GMC_OxRtase_C"/>
</dbReference>
<evidence type="ECO:0000313" key="3">
    <source>
        <dbReference type="EMBL" id="GAA0940126.1"/>
    </source>
</evidence>
<evidence type="ECO:0000259" key="2">
    <source>
        <dbReference type="PROSITE" id="PS00624"/>
    </source>
</evidence>
<dbReference type="RefSeq" id="WP_343942477.1">
    <property type="nucleotide sequence ID" value="NZ_BAAAHP010000098.1"/>
</dbReference>
<dbReference type="PROSITE" id="PS00624">
    <property type="entry name" value="GMC_OXRED_2"/>
    <property type="match status" value="1"/>
</dbReference>
<dbReference type="PANTHER" id="PTHR11552:SF152">
    <property type="entry name" value="OXIDASE (CODA), PUTATIVE (AFU_ORTHOLOGUE AFUA_8G04090)-RELATED"/>
    <property type="match status" value="1"/>
</dbReference>
<proteinExistence type="inferred from homology"/>
<name>A0ABP4AUY7_9PSEU</name>
<dbReference type="Gene3D" id="3.30.410.40">
    <property type="match status" value="1"/>
</dbReference>
<dbReference type="InterPro" id="IPR036188">
    <property type="entry name" value="FAD/NAD-bd_sf"/>
</dbReference>
<dbReference type="PIRSF" id="PIRSF000137">
    <property type="entry name" value="Alcohol_oxidase"/>
    <property type="match status" value="1"/>
</dbReference>
<evidence type="ECO:0000313" key="4">
    <source>
        <dbReference type="Proteomes" id="UP001499967"/>
    </source>
</evidence>
<dbReference type="SUPFAM" id="SSF54373">
    <property type="entry name" value="FAD-linked reductases, C-terminal domain"/>
    <property type="match status" value="1"/>
</dbReference>
<accession>A0ABP4AUY7</accession>
<dbReference type="Pfam" id="PF00732">
    <property type="entry name" value="GMC_oxred_N"/>
    <property type="match status" value="1"/>
</dbReference>
<dbReference type="Proteomes" id="UP001499967">
    <property type="component" value="Unassembled WGS sequence"/>
</dbReference>
<keyword evidence="4" id="KW-1185">Reference proteome</keyword>
<dbReference type="EMBL" id="BAAAHP010000098">
    <property type="protein sequence ID" value="GAA0940126.1"/>
    <property type="molecule type" value="Genomic_DNA"/>
</dbReference>
<sequence>MTESFDYVVVGGGSSGCALAARLSEDPDVTVCLLEAGPSDVDDPAILKLSDWMALLDSGYDWDYLVEPQERGNSFLRHARAKVLGGCSSHNSCIAFWTPREDLDEWASMGCEGWSADECWPLIARLENNDGPWEGHGRTGPVRIMTVPPDDPCGVAVLEAAAAVGLPTVRFNEGSTVCEGAGFFQINREPDGTRASSSHAYLHPIMGQRPNLEVRTGAWASRVLFEGGRATGVEYQQDIGPGRRTVTARREVVLSAGAIDTPKLLMLSGIGPAEHLREFGIDVLVDAPGVGANLDDHVEGLVMWEAARPMVTRSTQWWEIGLFTRTRDDLDRPDLMMHYGSVPFDLNTVRWGYPTTDNGFCLTPNVTRGRSRGTVRLRSRDFRDRPRVDPRYFTDPEGHDMRVMTAGVRLARRIAEQEPLKEWVARELTPGPDAVTDDELADYISKTHNTVYHPACTAKMGPDSDPTAVVDPQLRVRGVDGLRVADASIMPFLPAINPNITCYMIGEKASDLLRAGG</sequence>
<dbReference type="PANTHER" id="PTHR11552">
    <property type="entry name" value="GLUCOSE-METHANOL-CHOLINE GMC OXIDOREDUCTASE"/>
    <property type="match status" value="1"/>
</dbReference>
<evidence type="ECO:0000256" key="1">
    <source>
        <dbReference type="ARBA" id="ARBA00010790"/>
    </source>
</evidence>
<organism evidence="3 4">
    <name type="scientific">Pseudonocardia zijingensis</name>
    <dbReference type="NCBI Taxonomy" id="153376"/>
    <lineage>
        <taxon>Bacteria</taxon>
        <taxon>Bacillati</taxon>
        <taxon>Actinomycetota</taxon>
        <taxon>Actinomycetes</taxon>
        <taxon>Pseudonocardiales</taxon>
        <taxon>Pseudonocardiaceae</taxon>
        <taxon>Pseudonocardia</taxon>
    </lineage>
</organism>
<dbReference type="Pfam" id="PF05199">
    <property type="entry name" value="GMC_oxred_C"/>
    <property type="match status" value="1"/>
</dbReference>
<dbReference type="Gene3D" id="3.50.50.60">
    <property type="entry name" value="FAD/NAD(P)-binding domain"/>
    <property type="match status" value="1"/>
</dbReference>
<feature type="domain" description="Glucose-methanol-choline oxidoreductase N-terminal" evidence="2">
    <location>
        <begin position="257"/>
        <end position="271"/>
    </location>
</feature>
<dbReference type="InterPro" id="IPR012132">
    <property type="entry name" value="GMC_OxRdtase"/>
</dbReference>
<reference evidence="4" key="1">
    <citation type="journal article" date="2019" name="Int. J. Syst. Evol. Microbiol.">
        <title>The Global Catalogue of Microorganisms (GCM) 10K type strain sequencing project: providing services to taxonomists for standard genome sequencing and annotation.</title>
        <authorList>
            <consortium name="The Broad Institute Genomics Platform"/>
            <consortium name="The Broad Institute Genome Sequencing Center for Infectious Disease"/>
            <person name="Wu L."/>
            <person name="Ma J."/>
        </authorList>
    </citation>
    <scope>NUCLEOTIDE SEQUENCE [LARGE SCALE GENOMIC DNA]</scope>
    <source>
        <strain evidence="4">JCM 11117</strain>
    </source>
</reference>